<evidence type="ECO:0000313" key="3">
    <source>
        <dbReference type="Proteomes" id="UP000014680"/>
    </source>
</evidence>
<dbReference type="SUPFAM" id="SSF54001">
    <property type="entry name" value="Cysteine proteinases"/>
    <property type="match status" value="1"/>
</dbReference>
<dbReference type="PROSITE" id="PS00972">
    <property type="entry name" value="USP_1"/>
    <property type="match status" value="1"/>
</dbReference>
<dbReference type="Proteomes" id="UP000014680">
    <property type="component" value="Unassembled WGS sequence"/>
</dbReference>
<dbReference type="InterPro" id="IPR038765">
    <property type="entry name" value="Papain-like_cys_pep_sf"/>
</dbReference>
<dbReference type="Pfam" id="PF00443">
    <property type="entry name" value="UCH"/>
    <property type="match status" value="1"/>
</dbReference>
<dbReference type="InterPro" id="IPR050185">
    <property type="entry name" value="Ub_carboxyl-term_hydrolase"/>
</dbReference>
<dbReference type="GO" id="GO:0004843">
    <property type="term" value="F:cysteine-type deubiquitinase activity"/>
    <property type="evidence" value="ECO:0007669"/>
    <property type="project" value="InterPro"/>
</dbReference>
<accession>A0A0A1UEM5</accession>
<gene>
    <name evidence="2" type="ORF">EIN_250370</name>
</gene>
<organism evidence="2 3">
    <name type="scientific">Entamoeba invadens IP1</name>
    <dbReference type="NCBI Taxonomy" id="370355"/>
    <lineage>
        <taxon>Eukaryota</taxon>
        <taxon>Amoebozoa</taxon>
        <taxon>Evosea</taxon>
        <taxon>Archamoebae</taxon>
        <taxon>Mastigamoebida</taxon>
        <taxon>Entamoebidae</taxon>
        <taxon>Entamoeba</taxon>
    </lineage>
</organism>
<reference evidence="2 3" key="1">
    <citation type="submission" date="2012-10" db="EMBL/GenBank/DDBJ databases">
        <authorList>
            <person name="Zafar N."/>
            <person name="Inman J."/>
            <person name="Hall N."/>
            <person name="Lorenzi H."/>
            <person name="Caler E."/>
        </authorList>
    </citation>
    <scope>NUCLEOTIDE SEQUENCE [LARGE SCALE GENOMIC DNA]</scope>
    <source>
        <strain evidence="2 3">IP1</strain>
    </source>
</reference>
<dbReference type="PANTHER" id="PTHR21646:SF46">
    <property type="entry name" value="UBIQUITIN CARBOXYL-TERMINAL HYDROLASE"/>
    <property type="match status" value="1"/>
</dbReference>
<dbReference type="OMA" id="KSHNFWL"/>
<dbReference type="GeneID" id="14893940"/>
<dbReference type="RefSeq" id="XP_004261714.1">
    <property type="nucleotide sequence ID" value="XM_004261666.1"/>
</dbReference>
<proteinExistence type="predicted"/>
<dbReference type="InterPro" id="IPR028889">
    <property type="entry name" value="USP"/>
</dbReference>
<dbReference type="KEGG" id="eiv:EIN_250370"/>
<dbReference type="PROSITE" id="PS50235">
    <property type="entry name" value="USP_3"/>
    <property type="match status" value="1"/>
</dbReference>
<evidence type="ECO:0000313" key="2">
    <source>
        <dbReference type="EMBL" id="ELP94943.1"/>
    </source>
</evidence>
<evidence type="ECO:0000259" key="1">
    <source>
        <dbReference type="PROSITE" id="PS50235"/>
    </source>
</evidence>
<name>A0A0A1UEM5_ENTIV</name>
<keyword evidence="3" id="KW-1185">Reference proteome</keyword>
<dbReference type="AlphaFoldDB" id="A0A0A1UEM5"/>
<dbReference type="InterPro" id="IPR001394">
    <property type="entry name" value="Peptidase_C19_UCH"/>
</dbReference>
<dbReference type="PANTHER" id="PTHR21646">
    <property type="entry name" value="UBIQUITIN CARBOXYL-TERMINAL HYDROLASE"/>
    <property type="match status" value="1"/>
</dbReference>
<dbReference type="VEuPathDB" id="AmoebaDB:EIN_250370"/>
<protein>
    <recommendedName>
        <fullName evidence="1">USP domain-containing protein</fullName>
    </recommendedName>
</protein>
<dbReference type="OrthoDB" id="292964at2759"/>
<dbReference type="Gene3D" id="3.90.70.10">
    <property type="entry name" value="Cysteine proteinases"/>
    <property type="match status" value="1"/>
</dbReference>
<dbReference type="GO" id="GO:0016579">
    <property type="term" value="P:protein deubiquitination"/>
    <property type="evidence" value="ECO:0007669"/>
    <property type="project" value="InterPro"/>
</dbReference>
<dbReference type="EMBL" id="KB206169">
    <property type="protein sequence ID" value="ELP94943.1"/>
    <property type="molecule type" value="Genomic_DNA"/>
</dbReference>
<dbReference type="InterPro" id="IPR018200">
    <property type="entry name" value="USP_CS"/>
</dbReference>
<sequence length="333" mass="38203">MTFLSWLFPKLPEGATGLMNLGNTCYLNSVLQCLSHTEYLTEFALQYKLPYYIKGDQQRHYTESVAESMIQVIQQIYSAQSTISPKEFLITFRAYNKSFCNGEQKDAAEFLMLLITKVDSDLRNQTYSVPPPSVISADYVQSFVDYSLKNRSIITQIMGGMIHTHLECSFCKASNDFSEPFTIIQLPIQIMFSTNNCKMPYITLYDCLESFMQSSHVCSVCFKLQTPYRTFVATPPILVFQLLRFKQTEKGSEKDTTRVFYPLRDLVVSGVKYELYSQIIHYGKINSGHYTANCVINGEWFAFNDGSVDKIENANVMNSSAYLLFYKRTETPK</sequence>
<feature type="domain" description="USP" evidence="1">
    <location>
        <begin position="16"/>
        <end position="329"/>
    </location>
</feature>